<evidence type="ECO:0000313" key="3">
    <source>
        <dbReference type="Proteomes" id="UP000826722"/>
    </source>
</evidence>
<dbReference type="Proteomes" id="UP000826722">
    <property type="component" value="Chromosome"/>
</dbReference>
<dbReference type="AlphaFoldDB" id="A0A8D5FZH9"/>
<evidence type="ECO:0000313" key="2">
    <source>
        <dbReference type="EMBL" id="BCM25129.1"/>
    </source>
</evidence>
<sequence>MSAQVELLIAADHPAFAGHFPGTPILPGVVLLDEVLHALMLASGQPLESCQINAVKFLSPLKPGESAVIDYETQANGAIRFDVLAGIRKIVTGSIVLNPLS</sequence>
<organism evidence="2 3">
    <name type="scientific">Methyloradius palustris</name>
    <dbReference type="NCBI Taxonomy" id="2778876"/>
    <lineage>
        <taxon>Bacteria</taxon>
        <taxon>Pseudomonadati</taxon>
        <taxon>Pseudomonadota</taxon>
        <taxon>Betaproteobacteria</taxon>
        <taxon>Nitrosomonadales</taxon>
        <taxon>Methylophilaceae</taxon>
        <taxon>Methyloradius</taxon>
    </lineage>
</organism>
<dbReference type="Gene3D" id="3.10.129.10">
    <property type="entry name" value="Hotdog Thioesterase"/>
    <property type="match status" value="1"/>
</dbReference>
<name>A0A8D5FZH9_9PROT</name>
<gene>
    <name evidence="2" type="ORF">ZMTM_13880</name>
</gene>
<dbReference type="Pfam" id="PF22818">
    <property type="entry name" value="ApeI-like"/>
    <property type="match status" value="1"/>
</dbReference>
<dbReference type="InterPro" id="IPR054545">
    <property type="entry name" value="ApeI-like"/>
</dbReference>
<dbReference type="GO" id="GO:0016829">
    <property type="term" value="F:lyase activity"/>
    <property type="evidence" value="ECO:0007669"/>
    <property type="project" value="UniProtKB-KW"/>
</dbReference>
<dbReference type="EMBL" id="AP024110">
    <property type="protein sequence ID" value="BCM25129.1"/>
    <property type="molecule type" value="Genomic_DNA"/>
</dbReference>
<feature type="domain" description="ApeI dehydratase-like" evidence="1">
    <location>
        <begin position="2"/>
        <end position="85"/>
    </location>
</feature>
<accession>A0A8D5FZH9</accession>
<dbReference type="KEGG" id="mpau:ZMTM_13880"/>
<dbReference type="SUPFAM" id="SSF54637">
    <property type="entry name" value="Thioesterase/thiol ester dehydrase-isomerase"/>
    <property type="match status" value="1"/>
</dbReference>
<evidence type="ECO:0000259" key="1">
    <source>
        <dbReference type="Pfam" id="PF22818"/>
    </source>
</evidence>
<keyword evidence="3" id="KW-1185">Reference proteome</keyword>
<proteinExistence type="predicted"/>
<reference evidence="2" key="1">
    <citation type="journal article" date="2021" name="Arch. Microbiol.">
        <title>Methyloradius palustris gen. nov., sp. nov., a methanol-oxidizing bacterium isolated from snow.</title>
        <authorList>
            <person name="Miyadera T."/>
            <person name="Kojima H."/>
            <person name="Fukui M."/>
        </authorList>
    </citation>
    <scope>NUCLEOTIDE SEQUENCE</scope>
    <source>
        <strain evidence="2">Zm11</strain>
    </source>
</reference>
<dbReference type="InterPro" id="IPR029069">
    <property type="entry name" value="HotDog_dom_sf"/>
</dbReference>
<dbReference type="RefSeq" id="WP_221763251.1">
    <property type="nucleotide sequence ID" value="NZ_AP024110.1"/>
</dbReference>
<protein>
    <recommendedName>
        <fullName evidence="1">ApeI dehydratase-like domain-containing protein</fullName>
    </recommendedName>
</protein>